<keyword evidence="11" id="KW-0175">Coiled coil</keyword>
<evidence type="ECO:0000256" key="4">
    <source>
        <dbReference type="ARBA" id="ARBA00022630"/>
    </source>
</evidence>
<comment type="caution">
    <text evidence="16">The sequence shown here is derived from an EMBL/GenBank/DDBJ whole genome shotgun (WGS) entry which is preliminary data.</text>
</comment>
<evidence type="ECO:0000259" key="15">
    <source>
        <dbReference type="PROSITE" id="PS50123"/>
    </source>
</evidence>
<dbReference type="InterPro" id="IPR013767">
    <property type="entry name" value="PAS_fold"/>
</dbReference>
<keyword evidence="4" id="KW-0285">Flavoprotein</keyword>
<sequence length="1154" mass="125882">MAAKPVQTERSGAGIVVGIGASAGGLDAFKVFFSNMPTDTGMAFVIVQHLDPHHESSLAAIIGGYTAMPIRVAANGDAVRPNHIHVIPPDAILTIQGGTLDVARPASPAARRTSVNTFLTSLAQDQGENAVGIILSGFGSDGALGIAAIKERGGLTLSQADFDHHAKAGMPQSAASGGFVDHVLAVEDMPKALLDYGQRRAISDVIKGPDGIRQDLPRHLETVYAVLHSTLGRDFSQYKPGTLMRRIQRRMQVLGTNEVSAYIEQLRSQPDEAALLFRELLISVTQFFRDPDAFEALAAQVLPGLMTDAYGSEPIRVWVAGCATGEEAYSMAILLRESLARHHCRRPVQVFATDLDDRAIAIARAGLYPLTIAEDLSAKRLEQNFVKEDGCFRVSKHLREACLFSVHDIVSDPPFSRLDLITCRNLMIYFKPTLQQRVLATFHYGLRPDRALFLGISEGVSSQTRLFAPLDKRHRIYKRRDAAATLPSFTASGSLGQPAPRVESSIATGMDRQTARIIARYAPAFVIVDRRYDVLRFSGQLKKYIEPSTGEASLNLFALLNADLQYVVRGALKQAVDTGRRVLSERLVMDVGEHREFVSLAVEPFSGPAGEPLFLVAFREVGFVPQDAAAERGVSDQGGAVEALNEELLVAQERLRDLTEELEAAKEEYLSVNEELNAANEELETSREELQSLNEELQTINAELSNRNESLVRSNSDLVNLLDSTPIAILFLDGDMRIRRFTPRLLDIFKVREGDEGRPISDIVTRLGSNGLEEDVQQVLRTQAPIAREVTLTDSDTSYVMQIRPYRDLNNVLDGVIITFIDISERKRIEEVRSRIAAIVDSSQDAIISTDLDGIITSWNMGAEQLYGYPAAEAAGKPLSILLAAPALDDWPEVLEKLRQGERIAQFDSIRVAQGGLSIDVAITISPVKGAEERITGASVVARDITHRREAELKTALLLGELDHRVKNILAIVSAVVSQTLKATPSPEVFAVEVEGRIQAIAKAHSLLTQTGRGEMSLRILVETELAPYDREGRNLSIKGGDVALTPKAGMALALAIHELASNAAKYGALSTPAGHLAVEWTIAEDEMLTLIWAEAGGPHVRPPSRRGFGTTLIERALTAELDAEVNRQFLASGLLCTIRLALTDEIGRPRASR</sequence>
<proteinExistence type="predicted"/>
<dbReference type="PROSITE" id="PS50112">
    <property type="entry name" value="PAS"/>
    <property type="match status" value="1"/>
</dbReference>
<dbReference type="Gene3D" id="3.40.50.150">
    <property type="entry name" value="Vaccinia Virus protein VP39"/>
    <property type="match status" value="1"/>
</dbReference>
<evidence type="ECO:0000256" key="10">
    <source>
        <dbReference type="PROSITE-ProRule" id="PRU00050"/>
    </source>
</evidence>
<evidence type="ECO:0000259" key="12">
    <source>
        <dbReference type="PROSITE" id="PS50112"/>
    </source>
</evidence>
<accession>A0ABS5ECI1</accession>
<feature type="active site" evidence="10">
    <location>
        <position position="49"/>
    </location>
</feature>
<dbReference type="InterPro" id="IPR022641">
    <property type="entry name" value="CheR_N"/>
</dbReference>
<dbReference type="Proteomes" id="UP000698752">
    <property type="component" value="Unassembled WGS sequence"/>
</dbReference>
<dbReference type="SUPFAM" id="SSF47757">
    <property type="entry name" value="Chemotaxis receptor methyltransferase CheR, N-terminal domain"/>
    <property type="match status" value="1"/>
</dbReference>
<dbReference type="SUPFAM" id="SSF52738">
    <property type="entry name" value="Methylesterase CheB, C-terminal domain"/>
    <property type="match status" value="1"/>
</dbReference>
<dbReference type="InterPro" id="IPR035965">
    <property type="entry name" value="PAS-like_dom_sf"/>
</dbReference>
<dbReference type="Gene3D" id="3.40.50.180">
    <property type="entry name" value="Methylesterase CheB, C-terminal domain"/>
    <property type="match status" value="1"/>
</dbReference>
<dbReference type="SUPFAM" id="SSF53335">
    <property type="entry name" value="S-adenosyl-L-methionine-dependent methyltransferases"/>
    <property type="match status" value="1"/>
</dbReference>
<dbReference type="SMART" id="SM00091">
    <property type="entry name" value="PAS"/>
    <property type="match status" value="2"/>
</dbReference>
<dbReference type="CDD" id="cd16434">
    <property type="entry name" value="CheB-CheR_fusion"/>
    <property type="match status" value="1"/>
</dbReference>
<dbReference type="InterPro" id="IPR035909">
    <property type="entry name" value="CheB_C"/>
</dbReference>
<keyword evidence="10" id="KW-0378">Hydrolase</keyword>
<feature type="domain" description="CheB-type methylesterase" evidence="14">
    <location>
        <begin position="16"/>
        <end position="194"/>
    </location>
</feature>
<evidence type="ECO:0000256" key="2">
    <source>
        <dbReference type="ARBA" id="ARBA00012438"/>
    </source>
</evidence>
<dbReference type="InterPro" id="IPR000673">
    <property type="entry name" value="Sig_transdc_resp-reg_Me-estase"/>
</dbReference>
<dbReference type="Pfam" id="PF07536">
    <property type="entry name" value="HWE_HK"/>
    <property type="match status" value="1"/>
</dbReference>
<reference evidence="17" key="1">
    <citation type="journal article" date="2021" name="Syst. Appl. Microbiol.">
        <title>Roseomonas hellenica sp. nov., isolated from roots of wild-growing Alkanna tinctoria.</title>
        <authorList>
            <person name="Rat A."/>
            <person name="Naranjo H.D."/>
            <person name="Lebbe L."/>
            <person name="Cnockaert M."/>
            <person name="Krigas N."/>
            <person name="Grigoriadou K."/>
            <person name="Maloupa E."/>
            <person name="Willems A."/>
        </authorList>
    </citation>
    <scope>NUCLEOTIDE SEQUENCE [LARGE SCALE GENOMIC DNA]</scope>
    <source>
        <strain evidence="17">LMG 31159</strain>
    </source>
</reference>
<dbReference type="Pfam" id="PF00989">
    <property type="entry name" value="PAS"/>
    <property type="match status" value="1"/>
</dbReference>
<dbReference type="Gene3D" id="3.30.450.20">
    <property type="entry name" value="PAS domain"/>
    <property type="match status" value="2"/>
</dbReference>
<dbReference type="Pfam" id="PF01339">
    <property type="entry name" value="CheB_methylest"/>
    <property type="match status" value="1"/>
</dbReference>
<evidence type="ECO:0000259" key="13">
    <source>
        <dbReference type="PROSITE" id="PS50113"/>
    </source>
</evidence>
<keyword evidence="6" id="KW-0808">Transferase</keyword>
<dbReference type="SMART" id="SM00911">
    <property type="entry name" value="HWE_HK"/>
    <property type="match status" value="1"/>
</dbReference>
<evidence type="ECO:0000313" key="16">
    <source>
        <dbReference type="EMBL" id="MBR0648723.1"/>
    </source>
</evidence>
<keyword evidence="9" id="KW-0067">ATP-binding</keyword>
<dbReference type="InterPro" id="IPR000700">
    <property type="entry name" value="PAS-assoc_C"/>
</dbReference>
<evidence type="ECO:0000256" key="1">
    <source>
        <dbReference type="ARBA" id="ARBA00000085"/>
    </source>
</evidence>
<dbReference type="PROSITE" id="PS50113">
    <property type="entry name" value="PAC"/>
    <property type="match status" value="1"/>
</dbReference>
<dbReference type="SMART" id="SM00138">
    <property type="entry name" value="MeTrc"/>
    <property type="match status" value="1"/>
</dbReference>
<dbReference type="NCBIfam" id="TIGR00229">
    <property type="entry name" value="sensory_box"/>
    <property type="match status" value="1"/>
</dbReference>
<evidence type="ECO:0000256" key="5">
    <source>
        <dbReference type="ARBA" id="ARBA00022643"/>
    </source>
</evidence>
<dbReference type="Pfam" id="PF13596">
    <property type="entry name" value="PAS_10"/>
    <property type="match status" value="1"/>
</dbReference>
<evidence type="ECO:0000256" key="7">
    <source>
        <dbReference type="ARBA" id="ARBA00022741"/>
    </source>
</evidence>
<dbReference type="PROSITE" id="PS50122">
    <property type="entry name" value="CHEB"/>
    <property type="match status" value="1"/>
</dbReference>
<dbReference type="InterPro" id="IPR000780">
    <property type="entry name" value="CheR_MeTrfase"/>
</dbReference>
<dbReference type="InterPro" id="IPR050903">
    <property type="entry name" value="Bact_Chemotaxis_MeTrfase"/>
</dbReference>
<feature type="domain" description="PAS" evidence="12">
    <location>
        <begin position="832"/>
        <end position="877"/>
    </location>
</feature>
<evidence type="ECO:0000256" key="6">
    <source>
        <dbReference type="ARBA" id="ARBA00022679"/>
    </source>
</evidence>
<feature type="domain" description="PAC" evidence="13">
    <location>
        <begin position="903"/>
        <end position="957"/>
    </location>
</feature>
<feature type="active site" evidence="10">
    <location>
        <position position="22"/>
    </location>
</feature>
<dbReference type="PANTHER" id="PTHR24422">
    <property type="entry name" value="CHEMOTAXIS PROTEIN METHYLTRANSFERASE"/>
    <property type="match status" value="1"/>
</dbReference>
<dbReference type="InterPro" id="IPR022642">
    <property type="entry name" value="CheR_C"/>
</dbReference>
<keyword evidence="7" id="KW-0547">Nucleotide-binding</keyword>
<dbReference type="InterPro" id="IPR011102">
    <property type="entry name" value="Sig_transdc_His_kinase_HWE"/>
</dbReference>
<evidence type="ECO:0000256" key="3">
    <source>
        <dbReference type="ARBA" id="ARBA00022553"/>
    </source>
</evidence>
<dbReference type="InterPro" id="IPR036890">
    <property type="entry name" value="HATPase_C_sf"/>
</dbReference>
<evidence type="ECO:0000256" key="9">
    <source>
        <dbReference type="ARBA" id="ARBA00022840"/>
    </source>
</evidence>
<dbReference type="SUPFAM" id="SSF55785">
    <property type="entry name" value="PYP-like sensor domain (PAS domain)"/>
    <property type="match status" value="2"/>
</dbReference>
<keyword evidence="5" id="KW-0288">FMN</keyword>
<dbReference type="CDD" id="cd00130">
    <property type="entry name" value="PAS"/>
    <property type="match status" value="1"/>
</dbReference>
<keyword evidence="17" id="KW-1185">Reference proteome</keyword>
<gene>
    <name evidence="16" type="ORF">GXW78_03555</name>
</gene>
<name>A0ABS5ECI1_9PROT</name>
<dbReference type="EC" id="2.7.13.3" evidence="2"/>
<dbReference type="Pfam" id="PF01739">
    <property type="entry name" value="CheR"/>
    <property type="match status" value="1"/>
</dbReference>
<keyword evidence="3" id="KW-0597">Phosphoprotein</keyword>
<dbReference type="PRINTS" id="PR00996">
    <property type="entry name" value="CHERMTFRASE"/>
</dbReference>
<dbReference type="Gene3D" id="3.30.565.10">
    <property type="entry name" value="Histidine kinase-like ATPase, C-terminal domain"/>
    <property type="match status" value="1"/>
</dbReference>
<evidence type="ECO:0000313" key="17">
    <source>
        <dbReference type="Proteomes" id="UP000698752"/>
    </source>
</evidence>
<dbReference type="InterPro" id="IPR000014">
    <property type="entry name" value="PAS"/>
</dbReference>
<dbReference type="PANTHER" id="PTHR24422:SF27">
    <property type="entry name" value="PROTEIN-GLUTAMATE O-METHYLTRANSFERASE"/>
    <property type="match status" value="1"/>
</dbReference>
<keyword evidence="10" id="KW-0145">Chemotaxis</keyword>
<organism evidence="16 17">
    <name type="scientific">Neoroseomonas terrae</name>
    <dbReference type="NCBI Taxonomy" id="424799"/>
    <lineage>
        <taxon>Bacteria</taxon>
        <taxon>Pseudomonadati</taxon>
        <taxon>Pseudomonadota</taxon>
        <taxon>Alphaproteobacteria</taxon>
        <taxon>Acetobacterales</taxon>
        <taxon>Acetobacteraceae</taxon>
        <taxon>Neoroseomonas</taxon>
    </lineage>
</organism>
<feature type="domain" description="CheR-type methyltransferase" evidence="15">
    <location>
        <begin position="218"/>
        <end position="483"/>
    </location>
</feature>
<dbReference type="RefSeq" id="WP_211866094.1">
    <property type="nucleotide sequence ID" value="NZ_JAAEDI010000003.1"/>
</dbReference>
<dbReference type="PROSITE" id="PS50123">
    <property type="entry name" value="CHER"/>
    <property type="match status" value="1"/>
</dbReference>
<dbReference type="Pfam" id="PF03705">
    <property type="entry name" value="CheR_N"/>
    <property type="match status" value="1"/>
</dbReference>
<evidence type="ECO:0000256" key="11">
    <source>
        <dbReference type="SAM" id="Coils"/>
    </source>
</evidence>
<dbReference type="InterPro" id="IPR029063">
    <property type="entry name" value="SAM-dependent_MTases_sf"/>
</dbReference>
<feature type="coiled-coil region" evidence="11">
    <location>
        <begin position="641"/>
        <end position="714"/>
    </location>
</feature>
<dbReference type="EMBL" id="JAAEDI010000003">
    <property type="protein sequence ID" value="MBR0648723.1"/>
    <property type="molecule type" value="Genomic_DNA"/>
</dbReference>
<keyword evidence="8" id="KW-0418">Kinase</keyword>
<evidence type="ECO:0000259" key="14">
    <source>
        <dbReference type="PROSITE" id="PS50122"/>
    </source>
</evidence>
<feature type="active site" evidence="10">
    <location>
        <position position="141"/>
    </location>
</feature>
<evidence type="ECO:0000256" key="8">
    <source>
        <dbReference type="ARBA" id="ARBA00022777"/>
    </source>
</evidence>
<protein>
    <recommendedName>
        <fullName evidence="2">histidine kinase</fullName>
        <ecNumber evidence="2">2.7.13.3</ecNumber>
    </recommendedName>
</protein>
<comment type="catalytic activity">
    <reaction evidence="1">
        <text>ATP + protein L-histidine = ADP + protein N-phospho-L-histidine.</text>
        <dbReference type="EC" id="2.7.13.3"/>
    </reaction>
</comment>